<feature type="transmembrane region" description="Helical" evidence="2">
    <location>
        <begin position="25"/>
        <end position="42"/>
    </location>
</feature>
<evidence type="ECO:0000256" key="2">
    <source>
        <dbReference type="SAM" id="Phobius"/>
    </source>
</evidence>
<keyword evidence="2" id="KW-0812">Transmembrane</keyword>
<sequence>MENNSENKNFIKHVFNFEDDSKSEILNILQYALIAIIPVVLLNKTMAKYVPEVDENKGSLEVSAEIILQVTIMFIGLLLIHRMITFVPTYSGVRYPEFNIIFIILSVLMITLSLQTRLGEKVSVLFDRVVELWDGSSKDKKPKKKSNVRVSQPISGQQSGQPQFNDGTSIMALPTNPSQQPQQQTNYNGMYQQDNTPLVGANAPATEMYNEPVAANAGFGGFSSW</sequence>
<feature type="transmembrane region" description="Helical" evidence="2">
    <location>
        <begin position="62"/>
        <end position="80"/>
    </location>
</feature>
<protein>
    <submittedName>
        <fullName evidence="3">Uncharacterized protein</fullName>
    </submittedName>
</protein>
<name>A0A6C0E5W4_9ZZZZ</name>
<evidence type="ECO:0000256" key="1">
    <source>
        <dbReference type="SAM" id="MobiDB-lite"/>
    </source>
</evidence>
<feature type="transmembrane region" description="Helical" evidence="2">
    <location>
        <begin position="100"/>
        <end position="118"/>
    </location>
</feature>
<organism evidence="3">
    <name type="scientific">viral metagenome</name>
    <dbReference type="NCBI Taxonomy" id="1070528"/>
    <lineage>
        <taxon>unclassified sequences</taxon>
        <taxon>metagenomes</taxon>
        <taxon>organismal metagenomes</taxon>
    </lineage>
</organism>
<feature type="compositionally biased region" description="Low complexity" evidence="1">
    <location>
        <begin position="151"/>
        <end position="163"/>
    </location>
</feature>
<dbReference type="EMBL" id="MN739739">
    <property type="protein sequence ID" value="QHT24102.1"/>
    <property type="molecule type" value="Genomic_DNA"/>
</dbReference>
<feature type="compositionally biased region" description="Low complexity" evidence="1">
    <location>
        <begin position="174"/>
        <end position="186"/>
    </location>
</feature>
<reference evidence="3" key="1">
    <citation type="journal article" date="2020" name="Nature">
        <title>Giant virus diversity and host interactions through global metagenomics.</title>
        <authorList>
            <person name="Schulz F."/>
            <person name="Roux S."/>
            <person name="Paez-Espino D."/>
            <person name="Jungbluth S."/>
            <person name="Walsh D.A."/>
            <person name="Denef V.J."/>
            <person name="McMahon K.D."/>
            <person name="Konstantinidis K.T."/>
            <person name="Eloe-Fadrosh E.A."/>
            <person name="Kyrpides N.C."/>
            <person name="Woyke T."/>
        </authorList>
    </citation>
    <scope>NUCLEOTIDE SEQUENCE</scope>
    <source>
        <strain evidence="3">GVMAG-M-3300023179-132</strain>
    </source>
</reference>
<keyword evidence="2" id="KW-1133">Transmembrane helix</keyword>
<proteinExistence type="predicted"/>
<dbReference type="AlphaFoldDB" id="A0A6C0E5W4"/>
<evidence type="ECO:0000313" key="3">
    <source>
        <dbReference type="EMBL" id="QHT24102.1"/>
    </source>
</evidence>
<keyword evidence="2" id="KW-0472">Membrane</keyword>
<accession>A0A6C0E5W4</accession>
<feature type="region of interest" description="Disordered" evidence="1">
    <location>
        <begin position="136"/>
        <end position="188"/>
    </location>
</feature>